<dbReference type="EMBL" id="CP002738">
    <property type="protein sequence ID" value="AEG01870.1"/>
    <property type="molecule type" value="Genomic_DNA"/>
</dbReference>
<dbReference type="PANTHER" id="PTHR35399:SF2">
    <property type="entry name" value="DUF839 DOMAIN-CONTAINING PROTEIN"/>
    <property type="match status" value="1"/>
</dbReference>
<evidence type="ECO:0008006" key="5">
    <source>
        <dbReference type="Google" id="ProtNLM"/>
    </source>
</evidence>
<dbReference type="OrthoDB" id="9801383at2"/>
<reference evidence="3 4" key="1">
    <citation type="journal article" date="2011" name="J. Bacteriol.">
        <title>Complete Genome Sequence of the Aerobic Marine Methanotroph Methylomonas methanica MC09.</title>
        <authorList>
            <person name="Boden R."/>
            <person name="Cunliffe M."/>
            <person name="Scanlan J."/>
            <person name="Moussard H."/>
            <person name="Kits K.D."/>
            <person name="Klotz M.G."/>
            <person name="Jetten M.S."/>
            <person name="Vuilleumier S."/>
            <person name="Han J."/>
            <person name="Peters L."/>
            <person name="Mikhailova N."/>
            <person name="Teshima H."/>
            <person name="Tapia R."/>
            <person name="Kyrpides N."/>
            <person name="Ivanova N."/>
            <person name="Pagani I."/>
            <person name="Cheng J.F."/>
            <person name="Goodwin L."/>
            <person name="Han C."/>
            <person name="Hauser L."/>
            <person name="Land M.L."/>
            <person name="Lapidus A."/>
            <person name="Lucas S."/>
            <person name="Pitluck S."/>
            <person name="Woyke T."/>
            <person name="Stein L."/>
            <person name="Murrell J.C."/>
        </authorList>
    </citation>
    <scope>NUCLEOTIDE SEQUENCE [LARGE SCALE GENOMIC DNA]</scope>
    <source>
        <strain evidence="3 4">MC09</strain>
    </source>
</reference>
<dbReference type="Pfam" id="PF05787">
    <property type="entry name" value="PhoX"/>
    <property type="match status" value="1"/>
</dbReference>
<dbReference type="RefSeq" id="WP_013820095.1">
    <property type="nucleotide sequence ID" value="NC_015572.1"/>
</dbReference>
<dbReference type="InterPro" id="IPR008557">
    <property type="entry name" value="PhoX"/>
</dbReference>
<reference key="2">
    <citation type="submission" date="2011-05" db="EMBL/GenBank/DDBJ databases">
        <title>Complete genome sequence of the aerobic marine methanotroph Methylomonas methanica MC09.</title>
        <authorList>
            <person name="Boden R."/>
            <person name="Cunliffe M."/>
            <person name="Scanlan J."/>
            <person name="Moussard H."/>
            <person name="Kits K.D."/>
            <person name="Klotz M."/>
            <person name="Jetten M."/>
            <person name="Vuilleumier S."/>
            <person name="Han J."/>
            <person name="Peters L."/>
            <person name="Mikhailova N."/>
            <person name="Teshima H."/>
            <person name="Tapia R."/>
            <person name="Kyrpides N."/>
            <person name="Ivanova N."/>
            <person name="Pagani I."/>
            <person name="Cheng J.-F."/>
            <person name="Goodwin L."/>
            <person name="Han C."/>
            <person name="Hauser L."/>
            <person name="Land M."/>
            <person name="Lapidus A."/>
            <person name="Lucas S."/>
            <person name="Pitluck S."/>
            <person name="Woyke T."/>
            <person name="Stein L.Y."/>
            <person name="Murrell C."/>
        </authorList>
    </citation>
    <scope>NUCLEOTIDE SEQUENCE</scope>
    <source>
        <strain>MC09</strain>
    </source>
</reference>
<organism evidence="3 4">
    <name type="scientific">Methylomonas methanica (strain DSM 25384 / MC09)</name>
    <dbReference type="NCBI Taxonomy" id="857087"/>
    <lineage>
        <taxon>Bacteria</taxon>
        <taxon>Pseudomonadati</taxon>
        <taxon>Pseudomonadota</taxon>
        <taxon>Gammaproteobacteria</taxon>
        <taxon>Methylococcales</taxon>
        <taxon>Methylococcaceae</taxon>
        <taxon>Methylomonas</taxon>
    </lineage>
</organism>
<dbReference type="eggNOG" id="COG3211">
    <property type="taxonomic scope" value="Bacteria"/>
</dbReference>
<feature type="chain" id="PRO_5003396942" description="Phosphatase" evidence="2">
    <location>
        <begin position="22"/>
        <end position="519"/>
    </location>
</feature>
<gene>
    <name evidence="3" type="ordered locus">Metme_3504</name>
</gene>
<dbReference type="HOGENOM" id="CLU_571957_0_0_6"/>
<evidence type="ECO:0000256" key="2">
    <source>
        <dbReference type="SAM" id="SignalP"/>
    </source>
</evidence>
<feature type="signal peptide" evidence="2">
    <location>
        <begin position="1"/>
        <end position="21"/>
    </location>
</feature>
<keyword evidence="2" id="KW-0732">Signal</keyword>
<dbReference type="Proteomes" id="UP000008888">
    <property type="component" value="Chromosome"/>
</dbReference>
<feature type="region of interest" description="Disordered" evidence="1">
    <location>
        <begin position="472"/>
        <end position="502"/>
    </location>
</feature>
<evidence type="ECO:0000313" key="3">
    <source>
        <dbReference type="EMBL" id="AEG01870.1"/>
    </source>
</evidence>
<dbReference type="PANTHER" id="PTHR35399">
    <property type="entry name" value="SLR8030 PROTEIN"/>
    <property type="match status" value="1"/>
</dbReference>
<dbReference type="SUPFAM" id="SSF75011">
    <property type="entry name" value="3-carboxy-cis,cis-mucoante lactonizing enzyme"/>
    <property type="match status" value="1"/>
</dbReference>
<dbReference type="PROSITE" id="PS51257">
    <property type="entry name" value="PROKAR_LIPOPROTEIN"/>
    <property type="match status" value="1"/>
</dbReference>
<sequence>MYKKNLILTGVLLACAQTAVAGTDVFFIPLTQSAAVAQLPNHVNELNSPWQVPAGVSYQNLTSLHEIEADPSQSTVRVPGLGDGASMTDMSAFDPTGRYIFLPHETQYGAGLTRYDRTTDKATNLFKGDMGGANGDWTNDFGALDPATWTPKNTLLLGEEWSGQGRLFEVANPMADVENGEAVIVTELESVPNVSHEGLRFNHAGTALYFVDEDRSGSIYKFVPKMKGDYSKGQSFVLKVENYSGSASAQAGAYPNHNPAERTGMASWVAITDTNGVALTTADPFNNFTRGGRLAADELGGTPYRRPEDVEVGYLKNGHEVLYFTATEELAAYSVEELGHGKAMVRLFADESTLKNVGHAATTGQINSPDNLAQDALGNIYMVEDWPNGDNVGGDIWFLRDTDGDGVAESVDHFLSLQVKGAENTGMIFNPANPTEFIINVQHPESTLNEAEGMGDATWLLDITNVIAPPCAADSDDEHEHGHGYGHNHGHHDDKHRSVKTCTHSDDTNFIHKLVKAAK</sequence>
<reference evidence="4" key="3">
    <citation type="submission" date="2011-05" db="EMBL/GenBank/DDBJ databases">
        <title>Complete sequence of Methylomonas methanica MC09.</title>
        <authorList>
            <consortium name="US DOE Joint Genome Institute"/>
            <person name="Lucas S."/>
            <person name="Han J."/>
            <person name="Lapidus A."/>
            <person name="Cheng J.-F."/>
            <person name="Goodwin L."/>
            <person name="Pitluck S."/>
            <person name="Peters L."/>
            <person name="Mikhailova N."/>
            <person name="Teshima H."/>
            <person name="Han C."/>
            <person name="Tapia R."/>
            <person name="Land M."/>
            <person name="Hauser L."/>
            <person name="Kyrpides N."/>
            <person name="Ivanova N."/>
            <person name="Pagani I."/>
            <person name="Stein L."/>
            <person name="Woyke T."/>
        </authorList>
    </citation>
    <scope>NUCLEOTIDE SEQUENCE [LARGE SCALE GENOMIC DNA]</scope>
    <source>
        <strain evidence="4">MC09</strain>
    </source>
</reference>
<accession>G0A7M7</accession>
<dbReference type="STRING" id="857087.Metme_3504"/>
<protein>
    <recommendedName>
        <fullName evidence="5">Phosphatase</fullName>
    </recommendedName>
</protein>
<dbReference type="KEGG" id="mmt:Metme_3504"/>
<evidence type="ECO:0000256" key="1">
    <source>
        <dbReference type="SAM" id="MobiDB-lite"/>
    </source>
</evidence>
<proteinExistence type="predicted"/>
<name>G0A7M7_METMM</name>
<keyword evidence="4" id="KW-1185">Reference proteome</keyword>
<dbReference type="AlphaFoldDB" id="G0A7M7"/>
<evidence type="ECO:0000313" key="4">
    <source>
        <dbReference type="Proteomes" id="UP000008888"/>
    </source>
</evidence>